<evidence type="ECO:0000313" key="9">
    <source>
        <dbReference type="EMBL" id="RTR27648.1"/>
    </source>
</evidence>
<dbReference type="FunFam" id="1.20.1260.10:FF:000001">
    <property type="entry name" value="Non-heme ferritin"/>
    <property type="match status" value="1"/>
</dbReference>
<evidence type="ECO:0000256" key="4">
    <source>
        <dbReference type="ARBA" id="ARBA00023002"/>
    </source>
</evidence>
<keyword evidence="4" id="KW-0560">Oxidoreductase</keyword>
<dbReference type="GO" id="GO:0042802">
    <property type="term" value="F:identical protein binding"/>
    <property type="evidence" value="ECO:0007669"/>
    <property type="project" value="UniProtKB-ARBA"/>
</dbReference>
<dbReference type="AlphaFoldDB" id="A0A431VWM2"/>
<feature type="binding site" evidence="6">
    <location>
        <position position="17"/>
    </location>
    <ligand>
        <name>Fe cation</name>
        <dbReference type="ChEBI" id="CHEBI:24875"/>
        <label>1</label>
    </ligand>
</feature>
<evidence type="ECO:0000256" key="1">
    <source>
        <dbReference type="ARBA" id="ARBA00006950"/>
    </source>
</evidence>
<dbReference type="PANTHER" id="PTHR11431:SF127">
    <property type="entry name" value="BACTERIAL NON-HEME FERRITIN"/>
    <property type="match status" value="1"/>
</dbReference>
<dbReference type="InterPro" id="IPR012347">
    <property type="entry name" value="Ferritin-like"/>
</dbReference>
<feature type="domain" description="Ferritin-like diiron" evidence="8">
    <location>
        <begin position="1"/>
        <end position="145"/>
    </location>
</feature>
<gene>
    <name evidence="9" type="ORF">EKG39_19760</name>
</gene>
<comment type="similarity">
    <text evidence="1 7">Belongs to the ferritin family. Prokaryotic subfamily.</text>
</comment>
<evidence type="ECO:0000256" key="7">
    <source>
        <dbReference type="RuleBase" id="RU361145"/>
    </source>
</evidence>
<dbReference type="GO" id="GO:0005829">
    <property type="term" value="C:cytosol"/>
    <property type="evidence" value="ECO:0007669"/>
    <property type="project" value="TreeGrafter"/>
</dbReference>
<comment type="function">
    <text evidence="7">Iron-storage protein.</text>
</comment>
<evidence type="ECO:0000256" key="3">
    <source>
        <dbReference type="ARBA" id="ARBA00022723"/>
    </source>
</evidence>
<name>A0A431VWM2_9GAMM</name>
<protein>
    <recommendedName>
        <fullName evidence="7">Ferritin</fullName>
        <ecNumber evidence="7">1.16.3.2</ecNumber>
    </recommendedName>
</protein>
<comment type="caution">
    <text evidence="9">The sequence shown here is derived from an EMBL/GenBank/DDBJ whole genome shotgun (WGS) entry which is preliminary data.</text>
</comment>
<feature type="binding site" evidence="6">
    <location>
        <position position="94"/>
    </location>
    <ligand>
        <name>Fe cation</name>
        <dbReference type="ChEBI" id="CHEBI:24875"/>
        <label>1</label>
    </ligand>
</feature>
<dbReference type="Proteomes" id="UP000282060">
    <property type="component" value="Unassembled WGS sequence"/>
</dbReference>
<keyword evidence="3 6" id="KW-0479">Metal-binding</keyword>
<reference evidence="9 10" key="1">
    <citation type="submission" date="2018-12" db="EMBL/GenBank/DDBJ databases">
        <authorList>
            <person name="Yu L."/>
        </authorList>
    </citation>
    <scope>NUCLEOTIDE SEQUENCE [LARGE SCALE GENOMIC DNA]</scope>
    <source>
        <strain evidence="9 10">HAW-EB5</strain>
    </source>
</reference>
<dbReference type="InterPro" id="IPR001519">
    <property type="entry name" value="Ferritin"/>
</dbReference>
<evidence type="ECO:0000256" key="5">
    <source>
        <dbReference type="ARBA" id="ARBA00023004"/>
    </source>
</evidence>
<comment type="subcellular location">
    <subcellularLocation>
        <location evidence="7">Cytoplasm</location>
    </subcellularLocation>
</comment>
<evidence type="ECO:0000256" key="6">
    <source>
        <dbReference type="PIRSR" id="PIRSR601519-1"/>
    </source>
</evidence>
<organism evidence="9 10">
    <name type="scientific">Shewanella atlantica</name>
    <dbReference type="NCBI Taxonomy" id="271099"/>
    <lineage>
        <taxon>Bacteria</taxon>
        <taxon>Pseudomonadati</taxon>
        <taxon>Pseudomonadota</taxon>
        <taxon>Gammaproteobacteria</taxon>
        <taxon>Alteromonadales</taxon>
        <taxon>Shewanellaceae</taxon>
        <taxon>Shewanella</taxon>
    </lineage>
</organism>
<dbReference type="GO" id="GO:0008198">
    <property type="term" value="F:ferrous iron binding"/>
    <property type="evidence" value="ECO:0007669"/>
    <property type="project" value="TreeGrafter"/>
</dbReference>
<dbReference type="OrthoDB" id="9801481at2"/>
<accession>A0A431VWM2</accession>
<evidence type="ECO:0000256" key="2">
    <source>
        <dbReference type="ARBA" id="ARBA00022434"/>
    </source>
</evidence>
<keyword evidence="2 7" id="KW-0409">Iron storage</keyword>
<dbReference type="PROSITE" id="PS50905">
    <property type="entry name" value="FERRITIN_LIKE"/>
    <property type="match status" value="1"/>
</dbReference>
<dbReference type="GO" id="GO:0004322">
    <property type="term" value="F:ferroxidase activity"/>
    <property type="evidence" value="ECO:0007669"/>
    <property type="project" value="TreeGrafter"/>
</dbReference>
<dbReference type="EMBL" id="RXNV01000015">
    <property type="protein sequence ID" value="RTR27648.1"/>
    <property type="molecule type" value="Genomic_DNA"/>
</dbReference>
<keyword evidence="10" id="KW-1185">Reference proteome</keyword>
<evidence type="ECO:0000259" key="8">
    <source>
        <dbReference type="PROSITE" id="PS50905"/>
    </source>
</evidence>
<dbReference type="CDD" id="cd01055">
    <property type="entry name" value="Nonheme_Ferritin"/>
    <property type="match status" value="1"/>
</dbReference>
<dbReference type="PANTHER" id="PTHR11431">
    <property type="entry name" value="FERRITIN"/>
    <property type="match status" value="1"/>
</dbReference>
<sequence>MLAQTMIDQLNAQINVEFFSSNLYLQMSAWCEDRGFEGAAKFMRAHADEEMQHMHRLFTYVSETGGMPLLGAIEAPQSEFSSLLALFEYTYEHEQMITSKINALAHAAFTNQDYSTFNFLQWYVSEQHEEEKLFKSIVDKIRLVGEDGKALFFVDKDLAQMAIEESASVMTTAGE</sequence>
<dbReference type="EC" id="1.16.3.2" evidence="7"/>
<comment type="catalytic activity">
    <reaction evidence="7">
        <text>4 Fe(2+) + O2 + 6 H2O = 4 iron(III) oxide-hydroxide + 12 H(+)</text>
        <dbReference type="Rhea" id="RHEA:11972"/>
        <dbReference type="ChEBI" id="CHEBI:15377"/>
        <dbReference type="ChEBI" id="CHEBI:15378"/>
        <dbReference type="ChEBI" id="CHEBI:15379"/>
        <dbReference type="ChEBI" id="CHEBI:29033"/>
        <dbReference type="ChEBI" id="CHEBI:78619"/>
        <dbReference type="EC" id="1.16.3.2"/>
    </reaction>
</comment>
<dbReference type="GO" id="GO:0006826">
    <property type="term" value="P:iron ion transport"/>
    <property type="evidence" value="ECO:0007669"/>
    <property type="project" value="InterPro"/>
</dbReference>
<dbReference type="InterPro" id="IPR041719">
    <property type="entry name" value="Ferritin_prok"/>
</dbReference>
<dbReference type="InterPro" id="IPR008331">
    <property type="entry name" value="Ferritin_DPS_dom"/>
</dbReference>
<dbReference type="GO" id="GO:0008199">
    <property type="term" value="F:ferric iron binding"/>
    <property type="evidence" value="ECO:0007669"/>
    <property type="project" value="InterPro"/>
</dbReference>
<feature type="binding site" evidence="6">
    <location>
        <position position="50"/>
    </location>
    <ligand>
        <name>Fe cation</name>
        <dbReference type="ChEBI" id="CHEBI:24875"/>
        <label>1</label>
    </ligand>
</feature>
<dbReference type="Gene3D" id="1.20.1260.10">
    <property type="match status" value="1"/>
</dbReference>
<dbReference type="Pfam" id="PF00210">
    <property type="entry name" value="Ferritin"/>
    <property type="match status" value="1"/>
</dbReference>
<dbReference type="NCBIfam" id="NF007638">
    <property type="entry name" value="PRK10304.1"/>
    <property type="match status" value="1"/>
</dbReference>
<proteinExistence type="inferred from homology"/>
<dbReference type="GO" id="GO:0006879">
    <property type="term" value="P:intracellular iron ion homeostasis"/>
    <property type="evidence" value="ECO:0007669"/>
    <property type="project" value="UniProtKB-KW"/>
</dbReference>
<keyword evidence="7" id="KW-0963">Cytoplasm</keyword>
<keyword evidence="5 6" id="KW-0408">Iron</keyword>
<dbReference type="InterPro" id="IPR009078">
    <property type="entry name" value="Ferritin-like_SF"/>
</dbReference>
<dbReference type="RefSeq" id="WP_126507734.1">
    <property type="nucleotide sequence ID" value="NZ_RXNV01000015.1"/>
</dbReference>
<dbReference type="InterPro" id="IPR009040">
    <property type="entry name" value="Ferritin-like_diiron"/>
</dbReference>
<evidence type="ECO:0000313" key="10">
    <source>
        <dbReference type="Proteomes" id="UP000282060"/>
    </source>
</evidence>
<feature type="binding site" evidence="6">
    <location>
        <position position="127"/>
    </location>
    <ligand>
        <name>Fe cation</name>
        <dbReference type="ChEBI" id="CHEBI:24875"/>
        <label>1</label>
    </ligand>
</feature>
<feature type="binding site" evidence="6">
    <location>
        <position position="53"/>
    </location>
    <ligand>
        <name>Fe cation</name>
        <dbReference type="ChEBI" id="CHEBI:24875"/>
        <label>1</label>
    </ligand>
</feature>
<dbReference type="SUPFAM" id="SSF47240">
    <property type="entry name" value="Ferritin-like"/>
    <property type="match status" value="1"/>
</dbReference>